<keyword evidence="1 7" id="KW-1003">Cell membrane</keyword>
<evidence type="ECO:0000256" key="3">
    <source>
        <dbReference type="ARBA" id="ARBA00022989"/>
    </source>
</evidence>
<dbReference type="PANTHER" id="PTHR30518">
    <property type="entry name" value="ENDOLYTIC MUREIN TRANSGLYCOSYLASE"/>
    <property type="match status" value="1"/>
</dbReference>
<evidence type="ECO:0000313" key="8">
    <source>
        <dbReference type="EMBL" id="OGM63464.1"/>
    </source>
</evidence>
<dbReference type="GO" id="GO:0005886">
    <property type="term" value="C:plasma membrane"/>
    <property type="evidence" value="ECO:0007669"/>
    <property type="project" value="UniProtKB-SubCell"/>
</dbReference>
<dbReference type="CDD" id="cd08010">
    <property type="entry name" value="MltG_like"/>
    <property type="match status" value="1"/>
</dbReference>
<dbReference type="NCBIfam" id="TIGR00247">
    <property type="entry name" value="endolytic transglycosylase MltG"/>
    <property type="match status" value="1"/>
</dbReference>
<evidence type="ECO:0000256" key="4">
    <source>
        <dbReference type="ARBA" id="ARBA00023136"/>
    </source>
</evidence>
<dbReference type="EC" id="4.2.2.29" evidence="7"/>
<feature type="transmembrane region" description="Helical" evidence="7">
    <location>
        <begin position="5"/>
        <end position="26"/>
    </location>
</feature>
<comment type="subcellular location">
    <subcellularLocation>
        <location evidence="7">Cell membrane</location>
        <topology evidence="7">Single-pass membrane protein</topology>
    </subcellularLocation>
</comment>
<dbReference type="GO" id="GO:0008932">
    <property type="term" value="F:lytic endotransglycosylase activity"/>
    <property type="evidence" value="ECO:0007669"/>
    <property type="project" value="UniProtKB-UniRule"/>
</dbReference>
<keyword evidence="3 7" id="KW-1133">Transmembrane helix</keyword>
<dbReference type="Gene3D" id="3.30.1490.480">
    <property type="entry name" value="Endolytic murein transglycosylase"/>
    <property type="match status" value="1"/>
</dbReference>
<keyword evidence="6 7" id="KW-0961">Cell wall biogenesis/degradation</keyword>
<name>A0A1F8BHD0_9BACT</name>
<accession>A0A1F8BHD0</accession>
<sequence>MKKPLIFFAVIIVFLITLYLLSFFWWKEATQAPSNVSDKQRFLITKGKSAGEIAKKLESEGFIKSELAFRIYVQFNNLSKDIPSGEYDLPKNLSLAKVVDTLLEGPSEVWVTIPEGLRREEIVEKVVAALNVSEAFVQSFREEFLEESKNLEGYLFPDTYLFPKDITASKVIARLNDTFKKKAGDATLVDIILASLIERETRGDEEKPVVAGIILKRLKADWPLQVDATLQYAVGTTKNWWPVLTKRDLVISSPYNSYNNLGLPPTPIANPGLTSIKAAQNPQDSKFWFYLHDTLGQIHYAQTLKEHNENIRKYLEK</sequence>
<dbReference type="AlphaFoldDB" id="A0A1F8BHD0"/>
<dbReference type="InterPro" id="IPR003770">
    <property type="entry name" value="MLTG-like"/>
</dbReference>
<evidence type="ECO:0000256" key="7">
    <source>
        <dbReference type="HAMAP-Rule" id="MF_02065"/>
    </source>
</evidence>
<evidence type="ECO:0000256" key="1">
    <source>
        <dbReference type="ARBA" id="ARBA00022475"/>
    </source>
</evidence>
<evidence type="ECO:0000256" key="2">
    <source>
        <dbReference type="ARBA" id="ARBA00022692"/>
    </source>
</evidence>
<comment type="caution">
    <text evidence="8">The sequence shown here is derived from an EMBL/GenBank/DDBJ whole genome shotgun (WGS) entry which is preliminary data.</text>
</comment>
<keyword evidence="5 7" id="KW-0456">Lyase</keyword>
<proteinExistence type="inferred from homology"/>
<evidence type="ECO:0000313" key="9">
    <source>
        <dbReference type="Proteomes" id="UP000177082"/>
    </source>
</evidence>
<evidence type="ECO:0000256" key="6">
    <source>
        <dbReference type="ARBA" id="ARBA00023316"/>
    </source>
</evidence>
<dbReference type="EMBL" id="MGHF01000017">
    <property type="protein sequence ID" value="OGM63464.1"/>
    <property type="molecule type" value="Genomic_DNA"/>
</dbReference>
<organism evidence="8 9">
    <name type="scientific">Candidatus Woesebacteria bacterium RIFCSPLOWO2_01_FULL_39_21</name>
    <dbReference type="NCBI Taxonomy" id="1802519"/>
    <lineage>
        <taxon>Bacteria</taxon>
        <taxon>Candidatus Woeseibacteriota</taxon>
    </lineage>
</organism>
<dbReference type="PANTHER" id="PTHR30518:SF2">
    <property type="entry name" value="ENDOLYTIC MUREIN TRANSGLYCOSYLASE"/>
    <property type="match status" value="1"/>
</dbReference>
<gene>
    <name evidence="7" type="primary">mltG</name>
    <name evidence="8" type="ORF">A2961_03295</name>
</gene>
<comment type="function">
    <text evidence="7">Functions as a peptidoglycan terminase that cleaves nascent peptidoglycan strands endolytically to terminate their elongation.</text>
</comment>
<dbReference type="GO" id="GO:0071555">
    <property type="term" value="P:cell wall organization"/>
    <property type="evidence" value="ECO:0007669"/>
    <property type="project" value="UniProtKB-KW"/>
</dbReference>
<dbReference type="Proteomes" id="UP000177082">
    <property type="component" value="Unassembled WGS sequence"/>
</dbReference>
<comment type="catalytic activity">
    <reaction evidence="7">
        <text>a peptidoglycan chain = a peptidoglycan chain with N-acetyl-1,6-anhydromuramyl-[peptide] at the reducing end + a peptidoglycan chain with N-acetylglucosamine at the non-reducing end.</text>
        <dbReference type="EC" id="4.2.2.29"/>
    </reaction>
</comment>
<dbReference type="GO" id="GO:0009252">
    <property type="term" value="P:peptidoglycan biosynthetic process"/>
    <property type="evidence" value="ECO:0007669"/>
    <property type="project" value="UniProtKB-UniRule"/>
</dbReference>
<keyword evidence="2 7" id="KW-0812">Transmembrane</keyword>
<dbReference type="HAMAP" id="MF_02065">
    <property type="entry name" value="MltG"/>
    <property type="match status" value="1"/>
</dbReference>
<reference evidence="8 9" key="1">
    <citation type="journal article" date="2016" name="Nat. Commun.">
        <title>Thousands of microbial genomes shed light on interconnected biogeochemical processes in an aquifer system.</title>
        <authorList>
            <person name="Anantharaman K."/>
            <person name="Brown C.T."/>
            <person name="Hug L.A."/>
            <person name="Sharon I."/>
            <person name="Castelle C.J."/>
            <person name="Probst A.J."/>
            <person name="Thomas B.C."/>
            <person name="Singh A."/>
            <person name="Wilkins M.J."/>
            <person name="Karaoz U."/>
            <person name="Brodie E.L."/>
            <person name="Williams K.H."/>
            <person name="Hubbard S.S."/>
            <person name="Banfield J.F."/>
        </authorList>
    </citation>
    <scope>NUCLEOTIDE SEQUENCE [LARGE SCALE GENOMIC DNA]</scope>
</reference>
<protein>
    <recommendedName>
        <fullName evidence="7">Endolytic murein transglycosylase</fullName>
        <ecNumber evidence="7">4.2.2.29</ecNumber>
    </recommendedName>
    <alternativeName>
        <fullName evidence="7">Peptidoglycan lytic transglycosylase</fullName>
    </alternativeName>
    <alternativeName>
        <fullName evidence="7">Peptidoglycan polymerization terminase</fullName>
    </alternativeName>
</protein>
<dbReference type="STRING" id="1802519.A2961_03295"/>
<dbReference type="Pfam" id="PF02618">
    <property type="entry name" value="YceG"/>
    <property type="match status" value="1"/>
</dbReference>
<evidence type="ECO:0000256" key="5">
    <source>
        <dbReference type="ARBA" id="ARBA00023239"/>
    </source>
</evidence>
<comment type="similarity">
    <text evidence="7">Belongs to the transglycosylase MltG family.</text>
</comment>
<feature type="site" description="Important for catalytic activity" evidence="7">
    <location>
        <position position="200"/>
    </location>
</feature>
<keyword evidence="4 7" id="KW-0472">Membrane</keyword>